<accession>A0AAN9AR53</accession>
<reference evidence="1 2" key="1">
    <citation type="submission" date="2024-02" db="EMBL/GenBank/DDBJ databases">
        <title>Chromosome-scale genome assembly of the rough periwinkle Littorina saxatilis.</title>
        <authorList>
            <person name="De Jode A."/>
            <person name="Faria R."/>
            <person name="Formenti G."/>
            <person name="Sims Y."/>
            <person name="Smith T.P."/>
            <person name="Tracey A."/>
            <person name="Wood J.M.D."/>
            <person name="Zagrodzka Z.B."/>
            <person name="Johannesson K."/>
            <person name="Butlin R.K."/>
            <person name="Leder E.H."/>
        </authorList>
    </citation>
    <scope>NUCLEOTIDE SEQUENCE [LARGE SCALE GENOMIC DNA]</scope>
    <source>
        <strain evidence="1">Snail1</strain>
        <tissue evidence="1">Muscle</tissue>
    </source>
</reference>
<dbReference type="Proteomes" id="UP001374579">
    <property type="component" value="Unassembled WGS sequence"/>
</dbReference>
<evidence type="ECO:0000313" key="1">
    <source>
        <dbReference type="EMBL" id="KAK7091491.1"/>
    </source>
</evidence>
<gene>
    <name evidence="1" type="ORF">V1264_009162</name>
</gene>
<dbReference type="EMBL" id="JBAMIC010000022">
    <property type="protein sequence ID" value="KAK7091491.1"/>
    <property type="molecule type" value="Genomic_DNA"/>
</dbReference>
<comment type="caution">
    <text evidence="1">The sequence shown here is derived from an EMBL/GenBank/DDBJ whole genome shotgun (WGS) entry which is preliminary data.</text>
</comment>
<dbReference type="AlphaFoldDB" id="A0AAN9AR53"/>
<protein>
    <submittedName>
        <fullName evidence="1">Uncharacterized protein</fullName>
    </submittedName>
</protein>
<organism evidence="1 2">
    <name type="scientific">Littorina saxatilis</name>
    <dbReference type="NCBI Taxonomy" id="31220"/>
    <lineage>
        <taxon>Eukaryota</taxon>
        <taxon>Metazoa</taxon>
        <taxon>Spiralia</taxon>
        <taxon>Lophotrochozoa</taxon>
        <taxon>Mollusca</taxon>
        <taxon>Gastropoda</taxon>
        <taxon>Caenogastropoda</taxon>
        <taxon>Littorinimorpha</taxon>
        <taxon>Littorinoidea</taxon>
        <taxon>Littorinidae</taxon>
        <taxon>Littorina</taxon>
    </lineage>
</organism>
<proteinExistence type="predicted"/>
<sequence>MAMNRMTRGNLQFILGLVLGITASFMLTSYRQMTQSSVMVHLDSREHKSNQDLQRVLLPDAHDLDEHAFHEMMEKNQDIPLVGGGEAKAVKFEDEHAHHGK</sequence>
<keyword evidence="2" id="KW-1185">Reference proteome</keyword>
<name>A0AAN9AR53_9CAEN</name>
<evidence type="ECO:0000313" key="2">
    <source>
        <dbReference type="Proteomes" id="UP001374579"/>
    </source>
</evidence>